<protein>
    <recommendedName>
        <fullName evidence="4">Lipoprotein</fullName>
    </recommendedName>
</protein>
<keyword evidence="3" id="KW-1185">Reference proteome</keyword>
<dbReference type="EMBL" id="UFRQ01000003">
    <property type="protein sequence ID" value="SUT96210.1"/>
    <property type="molecule type" value="Genomic_DNA"/>
</dbReference>
<feature type="chain" id="PRO_5016607782" description="Lipoprotein" evidence="1">
    <location>
        <begin position="21"/>
        <end position="129"/>
    </location>
</feature>
<organism evidence="2 3">
    <name type="scientific">[Actinobacillus] rossii</name>
    <dbReference type="NCBI Taxonomy" id="123820"/>
    <lineage>
        <taxon>Bacteria</taxon>
        <taxon>Pseudomonadati</taxon>
        <taxon>Pseudomonadota</taxon>
        <taxon>Gammaproteobacteria</taxon>
        <taxon>Pasteurellales</taxon>
        <taxon>Pasteurellaceae</taxon>
    </lineage>
</organism>
<reference evidence="2 3" key="1">
    <citation type="submission" date="2018-06" db="EMBL/GenBank/DDBJ databases">
        <authorList>
            <consortium name="Pathogen Informatics"/>
            <person name="Doyle S."/>
        </authorList>
    </citation>
    <scope>NUCLEOTIDE SEQUENCE [LARGE SCALE GENOMIC DNA]</scope>
    <source>
        <strain evidence="2 3">NCTC10801</strain>
    </source>
</reference>
<evidence type="ECO:0000313" key="2">
    <source>
        <dbReference type="EMBL" id="SUT96210.1"/>
    </source>
</evidence>
<proteinExistence type="predicted"/>
<evidence type="ECO:0000313" key="3">
    <source>
        <dbReference type="Proteomes" id="UP000254649"/>
    </source>
</evidence>
<name>A0A380U658_9PAST</name>
<dbReference type="AlphaFoldDB" id="A0A380U658"/>
<gene>
    <name evidence="2" type="ORF">NCTC10801_02662</name>
</gene>
<dbReference type="PROSITE" id="PS51257">
    <property type="entry name" value="PROKAR_LIPOPROTEIN"/>
    <property type="match status" value="1"/>
</dbReference>
<feature type="signal peptide" evidence="1">
    <location>
        <begin position="1"/>
        <end position="20"/>
    </location>
</feature>
<keyword evidence="1" id="KW-0732">Signal</keyword>
<evidence type="ECO:0000256" key="1">
    <source>
        <dbReference type="SAM" id="SignalP"/>
    </source>
</evidence>
<accession>A0A380U658</accession>
<dbReference type="Proteomes" id="UP000254649">
    <property type="component" value="Unassembled WGS sequence"/>
</dbReference>
<sequence>MRKSLTFLVISNLLTGCIYADGCLYTPQMVNCVDKGKEFPYIAYFQKKEAIGHTNVNERWNDVADCGGVNISRKNNEFQIKNERTKNGVINPAVIKQFETCMAKKGYVRLYYSDCGTQAPEWNTGKCNL</sequence>
<evidence type="ECO:0008006" key="4">
    <source>
        <dbReference type="Google" id="ProtNLM"/>
    </source>
</evidence>